<feature type="transmembrane region" description="Helical" evidence="6">
    <location>
        <begin position="147"/>
        <end position="164"/>
    </location>
</feature>
<reference evidence="7" key="1">
    <citation type="submission" date="2021-02" db="EMBL/GenBank/DDBJ databases">
        <title>First Annotated Genome of the Yellow-green Alga Tribonema minus.</title>
        <authorList>
            <person name="Mahan K.M."/>
        </authorList>
    </citation>
    <scope>NUCLEOTIDE SEQUENCE</scope>
    <source>
        <strain evidence="7">UTEX B ZZ1240</strain>
    </source>
</reference>
<keyword evidence="2 6" id="KW-0812">Transmembrane</keyword>
<dbReference type="GO" id="GO:0016020">
    <property type="term" value="C:membrane"/>
    <property type="evidence" value="ECO:0007669"/>
    <property type="project" value="UniProtKB-SubCell"/>
</dbReference>
<accession>A0A835ZFG6</accession>
<dbReference type="EMBL" id="JAFCMP010000035">
    <property type="protein sequence ID" value="KAG5190325.1"/>
    <property type="molecule type" value="Genomic_DNA"/>
</dbReference>
<feature type="transmembrane region" description="Helical" evidence="6">
    <location>
        <begin position="170"/>
        <end position="187"/>
    </location>
</feature>
<dbReference type="Proteomes" id="UP000664859">
    <property type="component" value="Unassembled WGS sequence"/>
</dbReference>
<dbReference type="AlphaFoldDB" id="A0A835ZFG6"/>
<feature type="transmembrane region" description="Helical" evidence="6">
    <location>
        <begin position="119"/>
        <end position="135"/>
    </location>
</feature>
<gene>
    <name evidence="7" type="ORF">JKP88DRAFT_261960</name>
</gene>
<evidence type="ECO:0000256" key="5">
    <source>
        <dbReference type="SAM" id="MobiDB-lite"/>
    </source>
</evidence>
<evidence type="ECO:0000313" key="8">
    <source>
        <dbReference type="Proteomes" id="UP000664859"/>
    </source>
</evidence>
<evidence type="ECO:0000256" key="2">
    <source>
        <dbReference type="ARBA" id="ARBA00022692"/>
    </source>
</evidence>
<evidence type="ECO:0000313" key="7">
    <source>
        <dbReference type="EMBL" id="KAG5190325.1"/>
    </source>
</evidence>
<evidence type="ECO:0000256" key="4">
    <source>
        <dbReference type="ARBA" id="ARBA00023136"/>
    </source>
</evidence>
<keyword evidence="3 6" id="KW-1133">Transmembrane helix</keyword>
<feature type="transmembrane region" description="Helical" evidence="6">
    <location>
        <begin position="231"/>
        <end position="253"/>
    </location>
</feature>
<comment type="caution">
    <text evidence="7">The sequence shown here is derived from an EMBL/GenBank/DDBJ whole genome shotgun (WGS) entry which is preliminary data.</text>
</comment>
<evidence type="ECO:0000256" key="1">
    <source>
        <dbReference type="ARBA" id="ARBA00004141"/>
    </source>
</evidence>
<name>A0A835ZFG6_9STRA</name>
<protein>
    <submittedName>
        <fullName evidence="7">Uncharacterized protein</fullName>
    </submittedName>
</protein>
<evidence type="ECO:0000256" key="3">
    <source>
        <dbReference type="ARBA" id="ARBA00022989"/>
    </source>
</evidence>
<sequence length="366" mass="41142">MDPSSLLEWRETPGTTFWMLSSLVMTVATSQHWERTGAPLRRAAARAARAACRAGGLRMTKVNFHQRSVMKDREYWRAVTSALTFEKPNCTQSYGSLLVSSLTPRRRHCCVRRCRCRRLQVIIVLVMMFSLASQLERRLFRGRALTFVINLALIAVSLHLPGFYMKDLRMQFTSSVFAIAVTTWYALEFYNRPIALLTGILSIPAITLPFLMVGVRYFAEGRDVDRLRLNLVGVAAGVFMKARFAVADAVALARHMRETIELALVDQPKTWARATVPDSRELATSLAFEPGSPDWAAVERKIAERPKPGSDLLVIAEHMREAICANPQAAVRLRQERQQQAKQREEAATKANPNPKGEGADKPKDT</sequence>
<comment type="subcellular location">
    <subcellularLocation>
        <location evidence="1">Membrane</location>
        <topology evidence="1">Multi-pass membrane protein</topology>
    </subcellularLocation>
</comment>
<keyword evidence="4 6" id="KW-0472">Membrane</keyword>
<feature type="compositionally biased region" description="Basic and acidic residues" evidence="5">
    <location>
        <begin position="333"/>
        <end position="348"/>
    </location>
</feature>
<feature type="region of interest" description="Disordered" evidence="5">
    <location>
        <begin position="333"/>
        <end position="366"/>
    </location>
</feature>
<evidence type="ECO:0000256" key="6">
    <source>
        <dbReference type="SAM" id="Phobius"/>
    </source>
</evidence>
<dbReference type="PANTHER" id="PTHR11009">
    <property type="entry name" value="DER1-LIKE PROTEIN, DERLIN"/>
    <property type="match status" value="1"/>
</dbReference>
<feature type="transmembrane region" description="Helical" evidence="6">
    <location>
        <begin position="194"/>
        <end position="219"/>
    </location>
</feature>
<keyword evidence="8" id="KW-1185">Reference proteome</keyword>
<organism evidence="7 8">
    <name type="scientific">Tribonema minus</name>
    <dbReference type="NCBI Taxonomy" id="303371"/>
    <lineage>
        <taxon>Eukaryota</taxon>
        <taxon>Sar</taxon>
        <taxon>Stramenopiles</taxon>
        <taxon>Ochrophyta</taxon>
        <taxon>PX clade</taxon>
        <taxon>Xanthophyceae</taxon>
        <taxon>Tribonematales</taxon>
        <taxon>Tribonemataceae</taxon>
        <taxon>Tribonema</taxon>
    </lineage>
</organism>
<proteinExistence type="predicted"/>